<reference evidence="1" key="2">
    <citation type="submission" date="2020-06" db="EMBL/GenBank/DDBJ databases">
        <title>Helianthus annuus Genome sequencing and assembly Release 2.</title>
        <authorList>
            <person name="Gouzy J."/>
            <person name="Langlade N."/>
            <person name="Munos S."/>
        </authorList>
    </citation>
    <scope>NUCLEOTIDE SEQUENCE</scope>
    <source>
        <tissue evidence="1">Leaves</tissue>
    </source>
</reference>
<name>A0A9K3JYG1_HELAN</name>
<proteinExistence type="predicted"/>
<gene>
    <name evidence="1" type="ORF">HanXRQr2_Chr01g0039841</name>
</gene>
<dbReference type="EMBL" id="MNCJ02000316">
    <property type="protein sequence ID" value="KAF5823577.1"/>
    <property type="molecule type" value="Genomic_DNA"/>
</dbReference>
<accession>A0A9K3JYG1</accession>
<dbReference type="Gramene" id="mRNA:HanXRQr2_Chr01g0039841">
    <property type="protein sequence ID" value="mRNA:HanXRQr2_Chr01g0039841"/>
    <property type="gene ID" value="HanXRQr2_Chr01g0039841"/>
</dbReference>
<dbReference type="AlphaFoldDB" id="A0A9K3JYG1"/>
<protein>
    <submittedName>
        <fullName evidence="1">Uncharacterized protein</fullName>
    </submittedName>
</protein>
<comment type="caution">
    <text evidence="1">The sequence shown here is derived from an EMBL/GenBank/DDBJ whole genome shotgun (WGS) entry which is preliminary data.</text>
</comment>
<keyword evidence="2" id="KW-1185">Reference proteome</keyword>
<evidence type="ECO:0000313" key="2">
    <source>
        <dbReference type="Proteomes" id="UP000215914"/>
    </source>
</evidence>
<reference evidence="1" key="1">
    <citation type="journal article" date="2017" name="Nature">
        <title>The sunflower genome provides insights into oil metabolism, flowering and Asterid evolution.</title>
        <authorList>
            <person name="Badouin H."/>
            <person name="Gouzy J."/>
            <person name="Grassa C.J."/>
            <person name="Murat F."/>
            <person name="Staton S.E."/>
            <person name="Cottret L."/>
            <person name="Lelandais-Briere C."/>
            <person name="Owens G.L."/>
            <person name="Carrere S."/>
            <person name="Mayjonade B."/>
            <person name="Legrand L."/>
            <person name="Gill N."/>
            <person name="Kane N.C."/>
            <person name="Bowers J.E."/>
            <person name="Hubner S."/>
            <person name="Bellec A."/>
            <person name="Berard A."/>
            <person name="Berges H."/>
            <person name="Blanchet N."/>
            <person name="Boniface M.C."/>
            <person name="Brunel D."/>
            <person name="Catrice O."/>
            <person name="Chaidir N."/>
            <person name="Claudel C."/>
            <person name="Donnadieu C."/>
            <person name="Faraut T."/>
            <person name="Fievet G."/>
            <person name="Helmstetter N."/>
            <person name="King M."/>
            <person name="Knapp S.J."/>
            <person name="Lai Z."/>
            <person name="Le Paslier M.C."/>
            <person name="Lippi Y."/>
            <person name="Lorenzon L."/>
            <person name="Mandel J.R."/>
            <person name="Marage G."/>
            <person name="Marchand G."/>
            <person name="Marquand E."/>
            <person name="Bret-Mestries E."/>
            <person name="Morien E."/>
            <person name="Nambeesan S."/>
            <person name="Nguyen T."/>
            <person name="Pegot-Espagnet P."/>
            <person name="Pouilly N."/>
            <person name="Raftis F."/>
            <person name="Sallet E."/>
            <person name="Schiex T."/>
            <person name="Thomas J."/>
            <person name="Vandecasteele C."/>
            <person name="Vares D."/>
            <person name="Vear F."/>
            <person name="Vautrin S."/>
            <person name="Crespi M."/>
            <person name="Mangin B."/>
            <person name="Burke J.M."/>
            <person name="Salse J."/>
            <person name="Munos S."/>
            <person name="Vincourt P."/>
            <person name="Rieseberg L.H."/>
            <person name="Langlade N.B."/>
        </authorList>
    </citation>
    <scope>NUCLEOTIDE SEQUENCE</scope>
    <source>
        <tissue evidence="1">Leaves</tissue>
    </source>
</reference>
<sequence>MFDIEFAEESVGEEEGTERNCWDFDREIIDFILRAHLKQHQW</sequence>
<organism evidence="1 2">
    <name type="scientific">Helianthus annuus</name>
    <name type="common">Common sunflower</name>
    <dbReference type="NCBI Taxonomy" id="4232"/>
    <lineage>
        <taxon>Eukaryota</taxon>
        <taxon>Viridiplantae</taxon>
        <taxon>Streptophyta</taxon>
        <taxon>Embryophyta</taxon>
        <taxon>Tracheophyta</taxon>
        <taxon>Spermatophyta</taxon>
        <taxon>Magnoliopsida</taxon>
        <taxon>eudicotyledons</taxon>
        <taxon>Gunneridae</taxon>
        <taxon>Pentapetalae</taxon>
        <taxon>asterids</taxon>
        <taxon>campanulids</taxon>
        <taxon>Asterales</taxon>
        <taxon>Asteraceae</taxon>
        <taxon>Asteroideae</taxon>
        <taxon>Heliantheae alliance</taxon>
        <taxon>Heliantheae</taxon>
        <taxon>Helianthus</taxon>
    </lineage>
</organism>
<dbReference type="Proteomes" id="UP000215914">
    <property type="component" value="Unassembled WGS sequence"/>
</dbReference>
<evidence type="ECO:0000313" key="1">
    <source>
        <dbReference type="EMBL" id="KAF5823577.1"/>
    </source>
</evidence>